<dbReference type="Proteomes" id="UP001465976">
    <property type="component" value="Unassembled WGS sequence"/>
</dbReference>
<comment type="caution">
    <text evidence="2">The sequence shown here is derived from an EMBL/GenBank/DDBJ whole genome shotgun (WGS) entry which is preliminary data.</text>
</comment>
<dbReference type="EMBL" id="JBAHYK010001332">
    <property type="protein sequence ID" value="KAL0568466.1"/>
    <property type="molecule type" value="Genomic_DNA"/>
</dbReference>
<proteinExistence type="predicted"/>
<gene>
    <name evidence="2" type="ORF">V5O48_013522</name>
</gene>
<name>A0ABR3EZU3_9AGAR</name>
<evidence type="ECO:0000313" key="2">
    <source>
        <dbReference type="EMBL" id="KAL0568466.1"/>
    </source>
</evidence>
<evidence type="ECO:0000313" key="3">
    <source>
        <dbReference type="Proteomes" id="UP001465976"/>
    </source>
</evidence>
<feature type="region of interest" description="Disordered" evidence="1">
    <location>
        <begin position="1"/>
        <end position="52"/>
    </location>
</feature>
<protein>
    <submittedName>
        <fullName evidence="2">Uncharacterized protein</fullName>
    </submittedName>
</protein>
<feature type="compositionally biased region" description="Basic and acidic residues" evidence="1">
    <location>
        <begin position="14"/>
        <end position="31"/>
    </location>
</feature>
<evidence type="ECO:0000256" key="1">
    <source>
        <dbReference type="SAM" id="MobiDB-lite"/>
    </source>
</evidence>
<organism evidence="2 3">
    <name type="scientific">Marasmius crinis-equi</name>
    <dbReference type="NCBI Taxonomy" id="585013"/>
    <lineage>
        <taxon>Eukaryota</taxon>
        <taxon>Fungi</taxon>
        <taxon>Dikarya</taxon>
        <taxon>Basidiomycota</taxon>
        <taxon>Agaricomycotina</taxon>
        <taxon>Agaricomycetes</taxon>
        <taxon>Agaricomycetidae</taxon>
        <taxon>Agaricales</taxon>
        <taxon>Marasmiineae</taxon>
        <taxon>Marasmiaceae</taxon>
        <taxon>Marasmius</taxon>
    </lineage>
</organism>
<sequence length="76" mass="8407">MGVGNGESEGQSQGREEVREEVAGRLVRKMEQAGTRSEEEEGGGGEAGSGEWCWWFTGRASDRYSYHVRLKSLTKP</sequence>
<reference evidence="2 3" key="1">
    <citation type="submission" date="2024-02" db="EMBL/GenBank/DDBJ databases">
        <title>A draft genome for the cacao thread blight pathogen Marasmius crinis-equi.</title>
        <authorList>
            <person name="Cohen S.P."/>
            <person name="Baruah I.K."/>
            <person name="Amoako-Attah I."/>
            <person name="Bukari Y."/>
            <person name="Meinhardt L.W."/>
            <person name="Bailey B.A."/>
        </authorList>
    </citation>
    <scope>NUCLEOTIDE SEQUENCE [LARGE SCALE GENOMIC DNA]</scope>
    <source>
        <strain evidence="2 3">GH-76</strain>
    </source>
</reference>
<accession>A0ABR3EZU3</accession>
<keyword evidence="3" id="KW-1185">Reference proteome</keyword>